<reference evidence="4" key="1">
    <citation type="journal article" date="2020" name="bioRxiv">
        <title>Comparative genomics of Chlamydomonas.</title>
        <authorList>
            <person name="Craig R.J."/>
            <person name="Hasan A.R."/>
            <person name="Ness R.W."/>
            <person name="Keightley P.D."/>
        </authorList>
    </citation>
    <scope>NUCLEOTIDE SEQUENCE</scope>
    <source>
        <strain evidence="4">CCAP 11/70</strain>
    </source>
</reference>
<dbReference type="SMART" id="SM00108">
    <property type="entry name" value="B_lectin"/>
    <property type="match status" value="1"/>
</dbReference>
<dbReference type="InterPro" id="IPR001480">
    <property type="entry name" value="Bulb-type_lectin_dom"/>
</dbReference>
<dbReference type="GO" id="GO:0016020">
    <property type="term" value="C:membrane"/>
    <property type="evidence" value="ECO:0007669"/>
    <property type="project" value="InterPro"/>
</dbReference>
<dbReference type="PANTHER" id="PTHR45817">
    <property type="entry name" value="LYSYL OXIDASE-LIKE-RELATED"/>
    <property type="match status" value="1"/>
</dbReference>
<organism evidence="4 5">
    <name type="scientific">Edaphochlamys debaryana</name>
    <dbReference type="NCBI Taxonomy" id="47281"/>
    <lineage>
        <taxon>Eukaryota</taxon>
        <taxon>Viridiplantae</taxon>
        <taxon>Chlorophyta</taxon>
        <taxon>core chlorophytes</taxon>
        <taxon>Chlorophyceae</taxon>
        <taxon>CS clade</taxon>
        <taxon>Chlamydomonadales</taxon>
        <taxon>Chlamydomonadales incertae sedis</taxon>
        <taxon>Edaphochlamys</taxon>
    </lineage>
</organism>
<dbReference type="InterPro" id="IPR050912">
    <property type="entry name" value="LOX-like_protein"/>
</dbReference>
<keyword evidence="1" id="KW-1015">Disulfide bond</keyword>
<proteinExistence type="predicted"/>
<feature type="domain" description="Bulb-type lectin" evidence="3">
    <location>
        <begin position="289"/>
        <end position="407"/>
    </location>
</feature>
<sequence length="413" mass="44847">MHYERWDSDVSHCLQVICRQLGLPTANPSVVLTAWRYYEDSGPWVTDSSASSATILTWLNSYDSPIVMSKLACMGSEGSLDECDKETTSLSNCNRALAVGVKCFEADYTVRLANNASSNYSANSEGRVEAWSASVAALAAEAKAEAAAVAPDVAAADEGRQQPVRIGGAGGEAAAMAAGRAGHLHEGHGGAVREPWARRLVREIPEYAAAHPTAGLMLVLLSRLEGVVLSTSVVGPDGTHYCVHAFSGGGEFFFSGPISDRVCHGRFIIHAGRTGDDGDNAVFPRHFRGDTLHSGEELGAYDMLTSLNGRYAAIMQADGNFVIYEHSRHDRWCPGAHWATSTWGQGQYPHRLEIKDDGGLALYDANRRQLWTQGRGRGTGPYRLCMRDDCVLALYDSRGQIVWVHRGDLRRFN</sequence>
<dbReference type="Gene3D" id="3.10.250.10">
    <property type="entry name" value="SRCR-like domain"/>
    <property type="match status" value="1"/>
</dbReference>
<name>A0A835XT06_9CHLO</name>
<dbReference type="GO" id="GO:0005615">
    <property type="term" value="C:extracellular space"/>
    <property type="evidence" value="ECO:0007669"/>
    <property type="project" value="TreeGrafter"/>
</dbReference>
<accession>A0A835XT06</accession>
<evidence type="ECO:0000259" key="2">
    <source>
        <dbReference type="PROSITE" id="PS50287"/>
    </source>
</evidence>
<dbReference type="InterPro" id="IPR036426">
    <property type="entry name" value="Bulb-type_lectin_dom_sf"/>
</dbReference>
<evidence type="ECO:0008006" key="6">
    <source>
        <dbReference type="Google" id="ProtNLM"/>
    </source>
</evidence>
<keyword evidence="5" id="KW-1185">Reference proteome</keyword>
<dbReference type="Proteomes" id="UP000612055">
    <property type="component" value="Unassembled WGS sequence"/>
</dbReference>
<comment type="caution">
    <text evidence="4">The sequence shown here is derived from an EMBL/GenBank/DDBJ whole genome shotgun (WGS) entry which is preliminary data.</text>
</comment>
<dbReference type="InterPro" id="IPR036772">
    <property type="entry name" value="SRCR-like_dom_sf"/>
</dbReference>
<gene>
    <name evidence="4" type="ORF">HYH03_012959</name>
</gene>
<dbReference type="SUPFAM" id="SSF56487">
    <property type="entry name" value="SRCR-like"/>
    <property type="match status" value="1"/>
</dbReference>
<dbReference type="EMBL" id="JAEHOE010000083">
    <property type="protein sequence ID" value="KAG2488453.1"/>
    <property type="molecule type" value="Genomic_DNA"/>
</dbReference>
<protein>
    <recommendedName>
        <fullName evidence="6">Bulb-type lectin domain-containing protein</fullName>
    </recommendedName>
</protein>
<dbReference type="AlphaFoldDB" id="A0A835XT06"/>
<dbReference type="PANTHER" id="PTHR45817:SF4">
    <property type="entry name" value="LYSYL OXIDASE-LIKE-RELATED"/>
    <property type="match status" value="1"/>
</dbReference>
<dbReference type="PROSITE" id="PS50927">
    <property type="entry name" value="BULB_LECTIN"/>
    <property type="match status" value="1"/>
</dbReference>
<feature type="domain" description="SRCR" evidence="2">
    <location>
        <begin position="1"/>
        <end position="104"/>
    </location>
</feature>
<dbReference type="SUPFAM" id="SSF51110">
    <property type="entry name" value="alpha-D-mannose-specific plant lectins"/>
    <property type="match status" value="1"/>
</dbReference>
<dbReference type="Pfam" id="PF00530">
    <property type="entry name" value="SRCR"/>
    <property type="match status" value="1"/>
</dbReference>
<evidence type="ECO:0000313" key="5">
    <source>
        <dbReference type="Proteomes" id="UP000612055"/>
    </source>
</evidence>
<dbReference type="OrthoDB" id="1884773at2759"/>
<evidence type="ECO:0000259" key="3">
    <source>
        <dbReference type="PROSITE" id="PS50927"/>
    </source>
</evidence>
<evidence type="ECO:0000256" key="1">
    <source>
        <dbReference type="ARBA" id="ARBA00023157"/>
    </source>
</evidence>
<dbReference type="InterPro" id="IPR001190">
    <property type="entry name" value="SRCR"/>
</dbReference>
<dbReference type="PROSITE" id="PS50287">
    <property type="entry name" value="SRCR_2"/>
    <property type="match status" value="1"/>
</dbReference>
<dbReference type="Gene3D" id="2.90.10.10">
    <property type="entry name" value="Bulb-type lectin domain"/>
    <property type="match status" value="1"/>
</dbReference>
<evidence type="ECO:0000313" key="4">
    <source>
        <dbReference type="EMBL" id="KAG2488453.1"/>
    </source>
</evidence>
<dbReference type="GO" id="GO:0004720">
    <property type="term" value="F:protein-lysine 6-oxidase activity"/>
    <property type="evidence" value="ECO:0007669"/>
    <property type="project" value="TreeGrafter"/>
</dbReference>